<organism evidence="9 10">
    <name type="scientific">Streptomyces lunalinharesii</name>
    <dbReference type="NCBI Taxonomy" id="333384"/>
    <lineage>
        <taxon>Bacteria</taxon>
        <taxon>Bacillati</taxon>
        <taxon>Actinomycetota</taxon>
        <taxon>Actinomycetes</taxon>
        <taxon>Kitasatosporales</taxon>
        <taxon>Streptomycetaceae</taxon>
        <taxon>Streptomyces</taxon>
    </lineage>
</organism>
<name>A0ABP6EXW5_9ACTN</name>
<evidence type="ECO:0000259" key="8">
    <source>
        <dbReference type="Pfam" id="PF13396"/>
    </source>
</evidence>
<proteinExistence type="predicted"/>
<evidence type="ECO:0000256" key="3">
    <source>
        <dbReference type="ARBA" id="ARBA00022692"/>
    </source>
</evidence>
<reference evidence="10" key="1">
    <citation type="journal article" date="2019" name="Int. J. Syst. Evol. Microbiol.">
        <title>The Global Catalogue of Microorganisms (GCM) 10K type strain sequencing project: providing services to taxonomists for standard genome sequencing and annotation.</title>
        <authorList>
            <consortium name="The Broad Institute Genomics Platform"/>
            <consortium name="The Broad Institute Genome Sequencing Center for Infectious Disease"/>
            <person name="Wu L."/>
            <person name="Ma J."/>
        </authorList>
    </citation>
    <scope>NUCLEOTIDE SEQUENCE [LARGE SCALE GENOMIC DNA]</scope>
    <source>
        <strain evidence="10">JCM 16374</strain>
    </source>
</reference>
<feature type="transmembrane region" description="Helical" evidence="7">
    <location>
        <begin position="35"/>
        <end position="57"/>
    </location>
</feature>
<evidence type="ECO:0000256" key="5">
    <source>
        <dbReference type="ARBA" id="ARBA00023136"/>
    </source>
</evidence>
<evidence type="ECO:0000256" key="2">
    <source>
        <dbReference type="ARBA" id="ARBA00022475"/>
    </source>
</evidence>
<dbReference type="EMBL" id="BAAARK010000020">
    <property type="protein sequence ID" value="GAA2676174.1"/>
    <property type="molecule type" value="Genomic_DNA"/>
</dbReference>
<dbReference type="Pfam" id="PF13396">
    <property type="entry name" value="PLDc_N"/>
    <property type="match status" value="1"/>
</dbReference>
<keyword evidence="3 7" id="KW-0812">Transmembrane</keyword>
<feature type="compositionally biased region" description="Gly residues" evidence="6">
    <location>
        <begin position="128"/>
        <end position="152"/>
    </location>
</feature>
<protein>
    <recommendedName>
        <fullName evidence="8">Cardiolipin synthase N-terminal domain-containing protein</fullName>
    </recommendedName>
</protein>
<evidence type="ECO:0000256" key="6">
    <source>
        <dbReference type="SAM" id="MobiDB-lite"/>
    </source>
</evidence>
<evidence type="ECO:0000313" key="9">
    <source>
        <dbReference type="EMBL" id="GAA2676174.1"/>
    </source>
</evidence>
<evidence type="ECO:0000256" key="4">
    <source>
        <dbReference type="ARBA" id="ARBA00022989"/>
    </source>
</evidence>
<feature type="domain" description="Cardiolipin synthase N-terminal" evidence="8">
    <location>
        <begin position="12"/>
        <end position="58"/>
    </location>
</feature>
<sequence>MLRYLPFLLVLALWIYAFIDCINTPESQVRGLPKVVWVLIILLFGEVLIGPIAWLVAGKQRQPAAGGGGTPAERRRNRGATWVAPDDNPEFLRSLREENTKDEALLKDWEADLRRREEELRRKETGSADGGTGTGGRGSDGGDGTNGKGSKGGGKDPEDTPPAAS</sequence>
<feature type="region of interest" description="Disordered" evidence="6">
    <location>
        <begin position="60"/>
        <end position="97"/>
    </location>
</feature>
<feature type="region of interest" description="Disordered" evidence="6">
    <location>
        <begin position="118"/>
        <end position="165"/>
    </location>
</feature>
<keyword evidence="2" id="KW-1003">Cell membrane</keyword>
<evidence type="ECO:0000256" key="7">
    <source>
        <dbReference type="SAM" id="Phobius"/>
    </source>
</evidence>
<accession>A0ABP6EXW5</accession>
<evidence type="ECO:0000313" key="10">
    <source>
        <dbReference type="Proteomes" id="UP001500994"/>
    </source>
</evidence>
<keyword evidence="5 7" id="KW-0472">Membrane</keyword>
<evidence type="ECO:0000256" key="1">
    <source>
        <dbReference type="ARBA" id="ARBA00004651"/>
    </source>
</evidence>
<keyword evidence="10" id="KW-1185">Reference proteome</keyword>
<dbReference type="InterPro" id="IPR027379">
    <property type="entry name" value="CLS_N"/>
</dbReference>
<comment type="caution">
    <text evidence="9">The sequence shown here is derived from an EMBL/GenBank/DDBJ whole genome shotgun (WGS) entry which is preliminary data.</text>
</comment>
<keyword evidence="4 7" id="KW-1133">Transmembrane helix</keyword>
<dbReference type="Proteomes" id="UP001500994">
    <property type="component" value="Unassembled WGS sequence"/>
</dbReference>
<comment type="subcellular location">
    <subcellularLocation>
        <location evidence="1">Cell membrane</location>
        <topology evidence="1">Multi-pass membrane protein</topology>
    </subcellularLocation>
</comment>
<gene>
    <name evidence="9" type="ORF">GCM10009864_54480</name>
</gene>